<evidence type="ECO:0000313" key="2">
    <source>
        <dbReference type="Proteomes" id="UP000570514"/>
    </source>
</evidence>
<evidence type="ECO:0000313" key="1">
    <source>
        <dbReference type="EMBL" id="NIK90214.1"/>
    </source>
</evidence>
<dbReference type="InterPro" id="IPR036412">
    <property type="entry name" value="HAD-like_sf"/>
</dbReference>
<proteinExistence type="predicted"/>
<comment type="caution">
    <text evidence="1">The sequence shown here is derived from an EMBL/GenBank/DDBJ whole genome shotgun (WGS) entry which is preliminary data.</text>
</comment>
<dbReference type="RefSeq" id="WP_167084576.1">
    <property type="nucleotide sequence ID" value="NZ_BAAADC010000001.1"/>
</dbReference>
<name>A0A846N2I9_9PROT</name>
<accession>A0A846N2I9</accession>
<keyword evidence="2" id="KW-1185">Reference proteome</keyword>
<evidence type="ECO:0008006" key="3">
    <source>
        <dbReference type="Google" id="ProtNLM"/>
    </source>
</evidence>
<dbReference type="SUPFAM" id="SSF56784">
    <property type="entry name" value="HAD-like"/>
    <property type="match status" value="1"/>
</dbReference>
<protein>
    <recommendedName>
        <fullName evidence="3">HAD family hydrolase</fullName>
    </recommendedName>
</protein>
<reference evidence="1 2" key="1">
    <citation type="submission" date="2020-03" db="EMBL/GenBank/DDBJ databases">
        <title>Genomic Encyclopedia of Type Strains, Phase IV (KMG-IV): sequencing the most valuable type-strain genomes for metagenomic binning, comparative biology and taxonomic classification.</title>
        <authorList>
            <person name="Goeker M."/>
        </authorList>
    </citation>
    <scope>NUCLEOTIDE SEQUENCE [LARGE SCALE GENOMIC DNA]</scope>
    <source>
        <strain evidence="1 2">DSM 19867</strain>
    </source>
</reference>
<dbReference type="Proteomes" id="UP000570514">
    <property type="component" value="Unassembled WGS sequence"/>
</dbReference>
<organism evidence="1 2">
    <name type="scientific">Rhizomicrobium palustre</name>
    <dbReference type="NCBI Taxonomy" id="189966"/>
    <lineage>
        <taxon>Bacteria</taxon>
        <taxon>Pseudomonadati</taxon>
        <taxon>Pseudomonadota</taxon>
        <taxon>Alphaproteobacteria</taxon>
        <taxon>Micropepsales</taxon>
        <taxon>Micropepsaceae</taxon>
        <taxon>Rhizomicrobium</taxon>
    </lineage>
</organism>
<sequence>MKTDTPRFDLTSALATVVPGRPLVVTDADGVLLCFTGGLERFLDERGLYLDLTTYRIEGAIKRKDDKSQILNIETMALIEEYRADLDCLEAVEGAVEALHALAQVANIVVLSNVNQRQAVARVRNFKTLGLDYPLIANDSGAGYLADKGYAVRALAAKAKAPTFFIDDIPHNLASVAAAAPDVKLIHIVESPFLRDLLGQDFHAHIHAETWQEAQSYILGCLR</sequence>
<gene>
    <name evidence="1" type="ORF">FHS83_003532</name>
</gene>
<dbReference type="AlphaFoldDB" id="A0A846N2I9"/>
<dbReference type="EMBL" id="JAASRM010000001">
    <property type="protein sequence ID" value="NIK90214.1"/>
    <property type="molecule type" value="Genomic_DNA"/>
</dbReference>